<dbReference type="CDD" id="cd23763">
    <property type="entry name" value="ASKHA_ATPase_ROK"/>
    <property type="match status" value="1"/>
</dbReference>
<organism evidence="2 3">
    <name type="scientific">Candidatus Sungiibacteriota bacterium</name>
    <dbReference type="NCBI Taxonomy" id="2750080"/>
    <lineage>
        <taxon>Bacteria</taxon>
        <taxon>Candidatus Sungiibacteriota</taxon>
    </lineage>
</organism>
<dbReference type="InterPro" id="IPR043129">
    <property type="entry name" value="ATPase_NBD"/>
</dbReference>
<dbReference type="PROSITE" id="PS01125">
    <property type="entry name" value="ROK"/>
    <property type="match status" value="1"/>
</dbReference>
<dbReference type="PANTHER" id="PTHR18964">
    <property type="entry name" value="ROK (REPRESSOR, ORF, KINASE) FAMILY"/>
    <property type="match status" value="1"/>
</dbReference>
<dbReference type="SUPFAM" id="SSF53067">
    <property type="entry name" value="Actin-like ATPase domain"/>
    <property type="match status" value="1"/>
</dbReference>
<dbReference type="InterPro" id="IPR049874">
    <property type="entry name" value="ROK_cs"/>
</dbReference>
<protein>
    <submittedName>
        <fullName evidence="2">ROK family protein</fullName>
    </submittedName>
</protein>
<dbReference type="AlphaFoldDB" id="A0A7T5RJ32"/>
<proteinExistence type="inferred from homology"/>
<reference evidence="2 3" key="1">
    <citation type="submission" date="2020-07" db="EMBL/GenBank/DDBJ databases">
        <title>Huge and variable diversity of episymbiotic CPR bacteria and DPANN archaea in groundwater ecosystems.</title>
        <authorList>
            <person name="He C.Y."/>
            <person name="Keren R."/>
            <person name="Whittaker M."/>
            <person name="Farag I.F."/>
            <person name="Doudna J."/>
            <person name="Cate J.H.D."/>
            <person name="Banfield J.F."/>
        </authorList>
    </citation>
    <scope>NUCLEOTIDE SEQUENCE [LARGE SCALE GENOMIC DNA]</scope>
    <source>
        <strain evidence="2">NC_groundwater_541_Ag_S-0.1um_46_50</strain>
    </source>
</reference>
<dbReference type="EMBL" id="CP066690">
    <property type="protein sequence ID" value="QQG45082.1"/>
    <property type="molecule type" value="Genomic_DNA"/>
</dbReference>
<comment type="similarity">
    <text evidence="1">Belongs to the ROK (NagC/XylR) family.</text>
</comment>
<accession>A0A7T5RJ32</accession>
<sequence length="259" mass="27811">MAYYLGVDIGGTKIRAVLMQGLDDRKPQCFVITTPKNKKRFLDVLWKFLRKVAGPKKLTGIGVGVPGVVNKNRGTLIKAPNLSFLNGWNANKFFARFKVPVRTDNDSRCFLRAEAIRGAGKGYKNIVALTIGTGIGGGIMIDGKIYYGSRSGAGEFGHMIVGNNKTFEQLAGKRAFLKYGDRSKLIGVGVANLINAFDPDIVILGGGGVTSGAVKIGMVRRLAKKYTMSPPAQKTPIVRGKLGDTAAAMGAVLLWKKGY</sequence>
<dbReference type="PANTHER" id="PTHR18964:SF149">
    <property type="entry name" value="BIFUNCTIONAL UDP-N-ACETYLGLUCOSAMINE 2-EPIMERASE_N-ACETYLMANNOSAMINE KINASE"/>
    <property type="match status" value="1"/>
</dbReference>
<dbReference type="Gene3D" id="3.30.420.40">
    <property type="match status" value="3"/>
</dbReference>
<name>A0A7T5RJ32_9BACT</name>
<evidence type="ECO:0000313" key="2">
    <source>
        <dbReference type="EMBL" id="QQG45082.1"/>
    </source>
</evidence>
<dbReference type="InterPro" id="IPR000600">
    <property type="entry name" value="ROK"/>
</dbReference>
<evidence type="ECO:0000256" key="1">
    <source>
        <dbReference type="ARBA" id="ARBA00006479"/>
    </source>
</evidence>
<dbReference type="Pfam" id="PF00480">
    <property type="entry name" value="ROK"/>
    <property type="match status" value="2"/>
</dbReference>
<dbReference type="Proteomes" id="UP000595618">
    <property type="component" value="Chromosome"/>
</dbReference>
<evidence type="ECO:0000313" key="3">
    <source>
        <dbReference type="Proteomes" id="UP000595618"/>
    </source>
</evidence>
<gene>
    <name evidence="2" type="ORF">HYW89_03720</name>
</gene>